<keyword evidence="1" id="KW-0812">Transmembrane</keyword>
<keyword evidence="1" id="KW-0472">Membrane</keyword>
<evidence type="ECO:0000313" key="3">
    <source>
        <dbReference type="EMBL" id="KNY29404.1"/>
    </source>
</evidence>
<dbReference type="Proteomes" id="UP000036923">
    <property type="component" value="Unassembled WGS sequence"/>
</dbReference>
<gene>
    <name evidence="3" type="ORF">Bccel_4678</name>
</gene>
<proteinExistence type="predicted"/>
<dbReference type="STRING" id="398512.Bccel_4678"/>
<feature type="domain" description="DUF4367" evidence="2">
    <location>
        <begin position="196"/>
        <end position="304"/>
    </location>
</feature>
<dbReference type="AlphaFoldDB" id="A0A0L6JUK6"/>
<sequence>MKNNIDNIIKDVLNDEVKEVSNAGNIFNKIAEDIEAVSVQSMKDHKQYTQLGFKKYFSLAACLILIFTTLTFISSAQARALAAEAIQSIKTIFGIQVVDNKLKIVEVPVDKAFTGAAVSRNTDKSDGEISKKIGYTVTFPKYLGGFFELENKSMGVQLKSPVDYGTAQKLQKDMFDALEDDNTLNKLMGYGAARNASGAYKKSDKEVLFINTSQTFTLSEFKKIYDGAQFQKVKVGSIDALWVKTLYPEYPLKSDSNIGQPDLSVKPKISERSFLLWEKSNIVYTLDTFRGYYMPMDEALKLAEEFMQSN</sequence>
<dbReference type="EMBL" id="LGTC01000001">
    <property type="protein sequence ID" value="KNY29404.1"/>
    <property type="molecule type" value="Genomic_DNA"/>
</dbReference>
<accession>A0A0L6JUK6</accession>
<keyword evidence="4" id="KW-1185">Reference proteome</keyword>
<evidence type="ECO:0000313" key="4">
    <source>
        <dbReference type="Proteomes" id="UP000036923"/>
    </source>
</evidence>
<dbReference type="OrthoDB" id="1805286at2"/>
<dbReference type="RefSeq" id="WP_036935617.1">
    <property type="nucleotide sequence ID" value="NZ_JQKC01000001.1"/>
</dbReference>
<name>A0A0L6JUK6_9FIRM</name>
<protein>
    <recommendedName>
        <fullName evidence="2">DUF4367 domain-containing protein</fullName>
    </recommendedName>
</protein>
<organism evidence="3 4">
    <name type="scientific">Pseudobacteroides cellulosolvens ATCC 35603 = DSM 2933</name>
    <dbReference type="NCBI Taxonomy" id="398512"/>
    <lineage>
        <taxon>Bacteria</taxon>
        <taxon>Bacillati</taxon>
        <taxon>Bacillota</taxon>
        <taxon>Clostridia</taxon>
        <taxon>Eubacteriales</taxon>
        <taxon>Oscillospiraceae</taxon>
        <taxon>Pseudobacteroides</taxon>
    </lineage>
</organism>
<evidence type="ECO:0000256" key="1">
    <source>
        <dbReference type="SAM" id="Phobius"/>
    </source>
</evidence>
<dbReference type="Pfam" id="PF14285">
    <property type="entry name" value="DUF4367"/>
    <property type="match status" value="1"/>
</dbReference>
<keyword evidence="1" id="KW-1133">Transmembrane helix</keyword>
<evidence type="ECO:0000259" key="2">
    <source>
        <dbReference type="Pfam" id="PF14285"/>
    </source>
</evidence>
<dbReference type="InterPro" id="IPR025377">
    <property type="entry name" value="DUF4367"/>
</dbReference>
<reference evidence="4" key="1">
    <citation type="submission" date="2015-07" db="EMBL/GenBank/DDBJ databases">
        <title>Near-Complete Genome Sequence of the Cellulolytic Bacterium Bacteroides (Pseudobacteroides) cellulosolvens ATCC 35603.</title>
        <authorList>
            <person name="Dassa B."/>
            <person name="Utturkar S.M."/>
            <person name="Klingeman D.M."/>
            <person name="Hurt R.A."/>
            <person name="Keller M."/>
            <person name="Xu J."/>
            <person name="Reddy Y.H.K."/>
            <person name="Borovok I."/>
            <person name="Grinberg I.R."/>
            <person name="Lamed R."/>
            <person name="Zhivin O."/>
            <person name="Bayer E.A."/>
            <person name="Brown S.D."/>
        </authorList>
    </citation>
    <scope>NUCLEOTIDE SEQUENCE [LARGE SCALE GENOMIC DNA]</scope>
    <source>
        <strain evidence="4">DSM 2933</strain>
    </source>
</reference>
<feature type="transmembrane region" description="Helical" evidence="1">
    <location>
        <begin position="56"/>
        <end position="76"/>
    </location>
</feature>
<comment type="caution">
    <text evidence="3">The sequence shown here is derived from an EMBL/GenBank/DDBJ whole genome shotgun (WGS) entry which is preliminary data.</text>
</comment>